<dbReference type="OrthoDB" id="445362at2759"/>
<dbReference type="InterPro" id="IPR018556">
    <property type="entry name" value="SPIN90/Ldb17_LRD"/>
</dbReference>
<reference evidence="2" key="1">
    <citation type="journal article" date="2020" name="Stud. Mycol.">
        <title>101 Dothideomycetes genomes: a test case for predicting lifestyles and emergence of pathogens.</title>
        <authorList>
            <person name="Haridas S."/>
            <person name="Albert R."/>
            <person name="Binder M."/>
            <person name="Bloem J."/>
            <person name="Labutti K."/>
            <person name="Salamov A."/>
            <person name="Andreopoulos B."/>
            <person name="Baker S."/>
            <person name="Barry K."/>
            <person name="Bills G."/>
            <person name="Bluhm B."/>
            <person name="Cannon C."/>
            <person name="Castanera R."/>
            <person name="Culley D."/>
            <person name="Daum C."/>
            <person name="Ezra D."/>
            <person name="Gonzalez J."/>
            <person name="Henrissat B."/>
            <person name="Kuo A."/>
            <person name="Liang C."/>
            <person name="Lipzen A."/>
            <person name="Lutzoni F."/>
            <person name="Magnuson J."/>
            <person name="Mondo S."/>
            <person name="Nolan M."/>
            <person name="Ohm R."/>
            <person name="Pangilinan J."/>
            <person name="Park H.-J."/>
            <person name="Ramirez L."/>
            <person name="Alfaro M."/>
            <person name="Sun H."/>
            <person name="Tritt A."/>
            <person name="Yoshinaga Y."/>
            <person name="Zwiers L.-H."/>
            <person name="Turgeon B."/>
            <person name="Goodwin S."/>
            <person name="Spatafora J."/>
            <person name="Crous P."/>
            <person name="Grigoriev I."/>
        </authorList>
    </citation>
    <scope>NUCLEOTIDE SEQUENCE</scope>
    <source>
        <strain evidence="2">CBS 115976</strain>
    </source>
</reference>
<evidence type="ECO:0000259" key="1">
    <source>
        <dbReference type="Pfam" id="PF09431"/>
    </source>
</evidence>
<evidence type="ECO:0000313" key="3">
    <source>
        <dbReference type="Proteomes" id="UP000799302"/>
    </source>
</evidence>
<organism evidence="2 3">
    <name type="scientific">Microthyrium microscopicum</name>
    <dbReference type="NCBI Taxonomy" id="703497"/>
    <lineage>
        <taxon>Eukaryota</taxon>
        <taxon>Fungi</taxon>
        <taxon>Dikarya</taxon>
        <taxon>Ascomycota</taxon>
        <taxon>Pezizomycotina</taxon>
        <taxon>Dothideomycetes</taxon>
        <taxon>Dothideomycetes incertae sedis</taxon>
        <taxon>Microthyriales</taxon>
        <taxon>Microthyriaceae</taxon>
        <taxon>Microthyrium</taxon>
    </lineage>
</organism>
<evidence type="ECO:0000313" key="2">
    <source>
        <dbReference type="EMBL" id="KAF2664407.1"/>
    </source>
</evidence>
<accession>A0A6A6TZ10</accession>
<dbReference type="InterPro" id="IPR016024">
    <property type="entry name" value="ARM-type_fold"/>
</dbReference>
<name>A0A6A6TZ10_9PEZI</name>
<dbReference type="GO" id="GO:0030479">
    <property type="term" value="C:actin cortical patch"/>
    <property type="evidence" value="ECO:0007669"/>
    <property type="project" value="TreeGrafter"/>
</dbReference>
<dbReference type="SUPFAM" id="SSF48371">
    <property type="entry name" value="ARM repeat"/>
    <property type="match status" value="1"/>
</dbReference>
<dbReference type="Pfam" id="PF09431">
    <property type="entry name" value="SPIN90_LRD"/>
    <property type="match status" value="1"/>
</dbReference>
<dbReference type="GO" id="GO:0006897">
    <property type="term" value="P:endocytosis"/>
    <property type="evidence" value="ECO:0007669"/>
    <property type="project" value="TreeGrafter"/>
</dbReference>
<dbReference type="GO" id="GO:0000147">
    <property type="term" value="P:actin cortical patch assembly"/>
    <property type="evidence" value="ECO:0007669"/>
    <property type="project" value="TreeGrafter"/>
</dbReference>
<dbReference type="GO" id="GO:0051666">
    <property type="term" value="P:actin cortical patch localization"/>
    <property type="evidence" value="ECO:0007669"/>
    <property type="project" value="TreeGrafter"/>
</dbReference>
<dbReference type="EMBL" id="MU004243">
    <property type="protein sequence ID" value="KAF2664407.1"/>
    <property type="molecule type" value="Genomic_DNA"/>
</dbReference>
<protein>
    <recommendedName>
        <fullName evidence="1">SPIN90/Ldb17 leucine-rich domain-containing protein</fullName>
    </recommendedName>
</protein>
<dbReference type="AlphaFoldDB" id="A0A6A6TZ10"/>
<feature type="domain" description="SPIN90/Ldb17 leucine-rich" evidence="1">
    <location>
        <begin position="187"/>
        <end position="342"/>
    </location>
</feature>
<keyword evidence="3" id="KW-1185">Reference proteome</keyword>
<proteinExistence type="predicted"/>
<sequence length="384" mass="43527">MEPDISYQVESADQFWDALSDVLSTPCTTPESIDNCLRSFLSLIVTYKAEYLASDDEVSRCVYQLRTAAVFTQQEEYVRRQFVYVLLQEDDPAILHICAALLLLDGRQQDPTFEMIRDEGGFPRLVELIHTFGQNGEHSELFMILLDLIYEQARIFTLEWLELASVDDAFVLSLFSMIESMSGDVADPFHYSIIRVLLVLNEQYMVVSSQPPPPGLPNGSAHLTNRVIKAIGTHSASYKTFGQTIILLINREKEAILQIQILKLLYLVFATSSTAEYFYTNDLHVLLDVVLRNLLDLPADDDDMPSDSAAMTQALRHTYLRVLHNLLENSQLRRPGMGYKGAEILDTLDILSGRRAGGFIHFAPLDETTLRLVDRCRSVEWLHG</sequence>
<dbReference type="PANTHER" id="PTHR13357:SF1">
    <property type="entry name" value="NCK-INTERACTING PROTEIN WITH SH3 DOMAIN"/>
    <property type="match status" value="1"/>
</dbReference>
<dbReference type="InterPro" id="IPR030125">
    <property type="entry name" value="SPIN90/Ldb17"/>
</dbReference>
<dbReference type="Proteomes" id="UP000799302">
    <property type="component" value="Unassembled WGS sequence"/>
</dbReference>
<dbReference type="GO" id="GO:0071933">
    <property type="term" value="F:Arp2/3 complex binding"/>
    <property type="evidence" value="ECO:0007669"/>
    <property type="project" value="TreeGrafter"/>
</dbReference>
<gene>
    <name evidence="2" type="ORF">BT63DRAFT_460704</name>
</gene>
<dbReference type="PANTHER" id="PTHR13357">
    <property type="entry name" value="SH3 ADAPTER PROTEIN SPIN90 NCK INTERACTING PROTEIN WITH SH3 DOMAIN"/>
    <property type="match status" value="1"/>
</dbReference>